<feature type="transmembrane region" description="Helical" evidence="1">
    <location>
        <begin position="117"/>
        <end position="135"/>
    </location>
</feature>
<dbReference type="Proteomes" id="UP001596457">
    <property type="component" value="Unassembled WGS sequence"/>
</dbReference>
<dbReference type="RefSeq" id="WP_382199172.1">
    <property type="nucleotide sequence ID" value="NZ_JBHTBZ010000013.1"/>
</dbReference>
<sequence>MSSRPPEILDALPAGLPCEAATLDTEDTAGAADSLWGHARAVGVVVLAVVWAVASHYASTHPGSSGWGAVLALAPITSALAVGLSRLPHRWLGALLGVGAIGLLVGFWPHLKGQVALLYYLEHLGVYLMMAHLFGRSLRGPGESLVTRMARSVHGGVLSPAQLVYTRRVTGAWCVFFVGMAVMSTLLFVLAPVVVWSAFANLLGGPLIVLMFVGEYFWRRHALPDDKPSTMADAVRAWKAQRANSVK</sequence>
<feature type="transmembrane region" description="Helical" evidence="1">
    <location>
        <begin position="65"/>
        <end position="84"/>
    </location>
</feature>
<organism evidence="2 3">
    <name type="scientific">Hydrogenophaga defluvii</name>
    <dbReference type="NCBI Taxonomy" id="249410"/>
    <lineage>
        <taxon>Bacteria</taxon>
        <taxon>Pseudomonadati</taxon>
        <taxon>Pseudomonadota</taxon>
        <taxon>Betaproteobacteria</taxon>
        <taxon>Burkholderiales</taxon>
        <taxon>Comamonadaceae</taxon>
        <taxon>Hydrogenophaga</taxon>
    </lineage>
</organism>
<keyword evidence="3" id="KW-1185">Reference proteome</keyword>
<name>A0ABW2S957_9BURK</name>
<keyword evidence="1" id="KW-0812">Transmembrane</keyword>
<evidence type="ECO:0008006" key="4">
    <source>
        <dbReference type="Google" id="ProtNLM"/>
    </source>
</evidence>
<accession>A0ABW2S957</accession>
<keyword evidence="1" id="KW-0472">Membrane</keyword>
<feature type="transmembrane region" description="Helical" evidence="1">
    <location>
        <begin position="199"/>
        <end position="218"/>
    </location>
</feature>
<feature type="transmembrane region" description="Helical" evidence="1">
    <location>
        <begin position="41"/>
        <end position="59"/>
    </location>
</feature>
<reference evidence="3" key="1">
    <citation type="journal article" date="2019" name="Int. J. Syst. Evol. Microbiol.">
        <title>The Global Catalogue of Microorganisms (GCM) 10K type strain sequencing project: providing services to taxonomists for standard genome sequencing and annotation.</title>
        <authorList>
            <consortium name="The Broad Institute Genomics Platform"/>
            <consortium name="The Broad Institute Genome Sequencing Center for Infectious Disease"/>
            <person name="Wu L."/>
            <person name="Ma J."/>
        </authorList>
    </citation>
    <scope>NUCLEOTIDE SEQUENCE [LARGE SCALE GENOMIC DNA]</scope>
    <source>
        <strain evidence="3">CCUG 53903</strain>
    </source>
</reference>
<keyword evidence="1" id="KW-1133">Transmembrane helix</keyword>
<evidence type="ECO:0000256" key="1">
    <source>
        <dbReference type="SAM" id="Phobius"/>
    </source>
</evidence>
<protein>
    <recommendedName>
        <fullName evidence="4">Transmembrane protein</fullName>
    </recommendedName>
</protein>
<evidence type="ECO:0000313" key="2">
    <source>
        <dbReference type="EMBL" id="MFC7459921.1"/>
    </source>
</evidence>
<evidence type="ECO:0000313" key="3">
    <source>
        <dbReference type="Proteomes" id="UP001596457"/>
    </source>
</evidence>
<comment type="caution">
    <text evidence="2">The sequence shown here is derived from an EMBL/GenBank/DDBJ whole genome shotgun (WGS) entry which is preliminary data.</text>
</comment>
<proteinExistence type="predicted"/>
<feature type="transmembrane region" description="Helical" evidence="1">
    <location>
        <begin position="172"/>
        <end position="193"/>
    </location>
</feature>
<gene>
    <name evidence="2" type="ORF">ACFQU0_05705</name>
</gene>
<feature type="transmembrane region" description="Helical" evidence="1">
    <location>
        <begin position="91"/>
        <end position="111"/>
    </location>
</feature>
<dbReference type="EMBL" id="JBHTBZ010000013">
    <property type="protein sequence ID" value="MFC7459921.1"/>
    <property type="molecule type" value="Genomic_DNA"/>
</dbReference>